<name>A0ABQ8P825_9CRYT</name>
<accession>A0ABQ8P825</accession>
<reference evidence="1" key="1">
    <citation type="submission" date="2022-10" db="EMBL/GenBank/DDBJ databases">
        <title>Adaptive evolution leads to modifications in subtelomeric GC content in a zoonotic Cryptosporidium species.</title>
        <authorList>
            <person name="Li J."/>
            <person name="Feng Y."/>
            <person name="Xiao L."/>
        </authorList>
    </citation>
    <scope>NUCLEOTIDE SEQUENCE</scope>
    <source>
        <strain evidence="1">25894</strain>
    </source>
</reference>
<dbReference type="EMBL" id="JAPCXB010000066">
    <property type="protein sequence ID" value="KAJ1610843.1"/>
    <property type="molecule type" value="Genomic_DNA"/>
</dbReference>
<evidence type="ECO:0000313" key="1">
    <source>
        <dbReference type="EMBL" id="KAJ1610843.1"/>
    </source>
</evidence>
<dbReference type="Proteomes" id="UP001071777">
    <property type="component" value="Unassembled WGS sequence"/>
</dbReference>
<comment type="caution">
    <text evidence="1">The sequence shown here is derived from an EMBL/GenBank/DDBJ whole genome shotgun (WGS) entry which is preliminary data.</text>
</comment>
<proteinExistence type="predicted"/>
<keyword evidence="2" id="KW-1185">Reference proteome</keyword>
<gene>
    <name evidence="1" type="ORF">OJ252_1745</name>
</gene>
<sequence length="124" mass="14674">MQEEEWLVRRVAVPEDEYACNRVLCDCQQESDARVRVGDHPVSNIDYKPCREEKALNHPGILISVKMSYRMTVQKKIRHDSLNRSTFEWLTYGSQLFEKITLQSPLASLKYNLENWNSHRNDFQ</sequence>
<protein>
    <submittedName>
        <fullName evidence="1">Uncharacterized protein</fullName>
    </submittedName>
</protein>
<organism evidence="1 2">
    <name type="scientific">Cryptosporidium canis</name>
    <dbReference type="NCBI Taxonomy" id="195482"/>
    <lineage>
        <taxon>Eukaryota</taxon>
        <taxon>Sar</taxon>
        <taxon>Alveolata</taxon>
        <taxon>Apicomplexa</taxon>
        <taxon>Conoidasida</taxon>
        <taxon>Coccidia</taxon>
        <taxon>Eucoccidiorida</taxon>
        <taxon>Eimeriorina</taxon>
        <taxon>Cryptosporidiidae</taxon>
        <taxon>Cryptosporidium</taxon>
    </lineage>
</organism>
<evidence type="ECO:0000313" key="2">
    <source>
        <dbReference type="Proteomes" id="UP001071777"/>
    </source>
</evidence>